<feature type="region of interest" description="Disordered" evidence="1">
    <location>
        <begin position="1"/>
        <end position="46"/>
    </location>
</feature>
<reference evidence="2" key="1">
    <citation type="journal article" date="2020" name="Stud. Mycol.">
        <title>101 Dothideomycetes genomes: a test case for predicting lifestyles and emergence of pathogens.</title>
        <authorList>
            <person name="Haridas S."/>
            <person name="Albert R."/>
            <person name="Binder M."/>
            <person name="Bloem J."/>
            <person name="Labutti K."/>
            <person name="Salamov A."/>
            <person name="Andreopoulos B."/>
            <person name="Baker S."/>
            <person name="Barry K."/>
            <person name="Bills G."/>
            <person name="Bluhm B."/>
            <person name="Cannon C."/>
            <person name="Castanera R."/>
            <person name="Culley D."/>
            <person name="Daum C."/>
            <person name="Ezra D."/>
            <person name="Gonzalez J."/>
            <person name="Henrissat B."/>
            <person name="Kuo A."/>
            <person name="Liang C."/>
            <person name="Lipzen A."/>
            <person name="Lutzoni F."/>
            <person name="Magnuson J."/>
            <person name="Mondo S."/>
            <person name="Nolan M."/>
            <person name="Ohm R."/>
            <person name="Pangilinan J."/>
            <person name="Park H.-J."/>
            <person name="Ramirez L."/>
            <person name="Alfaro M."/>
            <person name="Sun H."/>
            <person name="Tritt A."/>
            <person name="Yoshinaga Y."/>
            <person name="Zwiers L.-H."/>
            <person name="Turgeon B."/>
            <person name="Goodwin S."/>
            <person name="Spatafora J."/>
            <person name="Crous P."/>
            <person name="Grigoriev I."/>
        </authorList>
    </citation>
    <scope>NUCLEOTIDE SEQUENCE</scope>
    <source>
        <strain evidence="2">CBS 473.64</strain>
    </source>
</reference>
<feature type="compositionally biased region" description="Polar residues" evidence="1">
    <location>
        <begin position="30"/>
        <end position="46"/>
    </location>
</feature>
<feature type="region of interest" description="Disordered" evidence="1">
    <location>
        <begin position="65"/>
        <end position="107"/>
    </location>
</feature>
<sequence>MSKTQPIPISGRSQDDNSQASESVKKHVSGSPSTNPTFTPATSPESPSFFSRWIFGRREPRDVPFHLISEEPVQTKVNPPCHFPSNTTYGDDPQQYESSSFPAPSPLKRSRFKFMDSASIDQMLHGKEETEPLRLKAAQILKQEEKREREVKDFLEKCEKNHRPVEKREREVTDLIVKWEKKHIGGAKGKDQ</sequence>
<keyword evidence="3" id="KW-1185">Reference proteome</keyword>
<organism evidence="2 3">
    <name type="scientific">Massarina eburnea CBS 473.64</name>
    <dbReference type="NCBI Taxonomy" id="1395130"/>
    <lineage>
        <taxon>Eukaryota</taxon>
        <taxon>Fungi</taxon>
        <taxon>Dikarya</taxon>
        <taxon>Ascomycota</taxon>
        <taxon>Pezizomycotina</taxon>
        <taxon>Dothideomycetes</taxon>
        <taxon>Pleosporomycetidae</taxon>
        <taxon>Pleosporales</taxon>
        <taxon>Massarineae</taxon>
        <taxon>Massarinaceae</taxon>
        <taxon>Massarina</taxon>
    </lineage>
</organism>
<proteinExistence type="predicted"/>
<evidence type="ECO:0000313" key="2">
    <source>
        <dbReference type="EMBL" id="KAF2639217.1"/>
    </source>
</evidence>
<feature type="compositionally biased region" description="Polar residues" evidence="1">
    <location>
        <begin position="84"/>
        <end position="102"/>
    </location>
</feature>
<evidence type="ECO:0000256" key="1">
    <source>
        <dbReference type="SAM" id="MobiDB-lite"/>
    </source>
</evidence>
<dbReference type="Proteomes" id="UP000799753">
    <property type="component" value="Unassembled WGS sequence"/>
</dbReference>
<name>A0A6A6RVM7_9PLEO</name>
<protein>
    <submittedName>
        <fullName evidence="2">Uncharacterized protein</fullName>
    </submittedName>
</protein>
<dbReference type="EMBL" id="MU006787">
    <property type="protein sequence ID" value="KAF2639217.1"/>
    <property type="molecule type" value="Genomic_DNA"/>
</dbReference>
<accession>A0A6A6RVM7</accession>
<gene>
    <name evidence="2" type="ORF">P280DRAFT_519412</name>
</gene>
<evidence type="ECO:0000313" key="3">
    <source>
        <dbReference type="Proteomes" id="UP000799753"/>
    </source>
</evidence>
<dbReference type="AlphaFoldDB" id="A0A6A6RVM7"/>